<evidence type="ECO:0000256" key="2">
    <source>
        <dbReference type="PROSITE-ProRule" id="PRU00176"/>
    </source>
</evidence>
<gene>
    <name evidence="5" type="ORF">CFD26_107865</name>
</gene>
<dbReference type="FunFam" id="3.30.70.330:FF:000843">
    <property type="entry name" value="Nucleic acid-binding protein"/>
    <property type="match status" value="1"/>
</dbReference>
<dbReference type="AlphaFoldDB" id="A0A229Z1B3"/>
<dbReference type="CDD" id="cd00590">
    <property type="entry name" value="RRM_SF"/>
    <property type="match status" value="1"/>
</dbReference>
<dbReference type="OrthoDB" id="6730379at2759"/>
<protein>
    <recommendedName>
        <fullName evidence="4">RRM domain-containing protein</fullName>
    </recommendedName>
</protein>
<dbReference type="STRING" id="1245748.A0A229Z1B3"/>
<dbReference type="Gene3D" id="3.30.70.330">
    <property type="match status" value="2"/>
</dbReference>
<dbReference type="InterPro" id="IPR052462">
    <property type="entry name" value="SLIRP/GR-RBP-like"/>
</dbReference>
<organism evidence="5 6">
    <name type="scientific">Aspergillus turcosus</name>
    <dbReference type="NCBI Taxonomy" id="1245748"/>
    <lineage>
        <taxon>Eukaryota</taxon>
        <taxon>Fungi</taxon>
        <taxon>Dikarya</taxon>
        <taxon>Ascomycota</taxon>
        <taxon>Pezizomycotina</taxon>
        <taxon>Eurotiomycetes</taxon>
        <taxon>Eurotiomycetidae</taxon>
        <taxon>Eurotiales</taxon>
        <taxon>Aspergillaceae</taxon>
        <taxon>Aspergillus</taxon>
        <taxon>Aspergillus subgen. Fumigati</taxon>
    </lineage>
</organism>
<dbReference type="SMART" id="SM00360">
    <property type="entry name" value="RRM"/>
    <property type="match status" value="2"/>
</dbReference>
<reference evidence="5 6" key="1">
    <citation type="submission" date="2018-08" db="EMBL/GenBank/DDBJ databases">
        <title>Draft genome sequences of two Aspergillus turcosus clinical strains isolated from bronchoalveolar lavage fluid: one azole-susceptible and the other azole-resistant.</title>
        <authorList>
            <person name="Parent-Michaud M."/>
            <person name="Dufresne P.J."/>
            <person name="Fournier E."/>
            <person name="Martineau C."/>
            <person name="Moreira S."/>
            <person name="Perkins V."/>
            <person name="De Repentigny L."/>
            <person name="Dufresne S.F."/>
        </authorList>
    </citation>
    <scope>NUCLEOTIDE SEQUENCE [LARGE SCALE GENOMIC DNA]</scope>
    <source>
        <strain evidence="5">HMR AF 1038</strain>
    </source>
</reference>
<dbReference type="InterPro" id="IPR012677">
    <property type="entry name" value="Nucleotide-bd_a/b_plait_sf"/>
</dbReference>
<dbReference type="SUPFAM" id="SSF54928">
    <property type="entry name" value="RNA-binding domain, RBD"/>
    <property type="match status" value="2"/>
</dbReference>
<evidence type="ECO:0000259" key="4">
    <source>
        <dbReference type="PROSITE" id="PS50102"/>
    </source>
</evidence>
<dbReference type="PROSITE" id="PS50102">
    <property type="entry name" value="RRM"/>
    <property type="match status" value="2"/>
</dbReference>
<name>A0A229Z1B3_9EURO</name>
<feature type="domain" description="RRM" evidence="4">
    <location>
        <begin position="129"/>
        <end position="206"/>
    </location>
</feature>
<dbReference type="InterPro" id="IPR000504">
    <property type="entry name" value="RRM_dom"/>
</dbReference>
<feature type="region of interest" description="Disordered" evidence="3">
    <location>
        <begin position="47"/>
        <end position="66"/>
    </location>
</feature>
<proteinExistence type="predicted"/>
<feature type="domain" description="RRM" evidence="4">
    <location>
        <begin position="218"/>
        <end position="296"/>
    </location>
</feature>
<sequence>MAHGLMQSRGLIGSDKTNILLNAFSAFCPWSHLSIFPTQFSSKTENALLSASGQPPPVSPSLCAGMVSPGRRTSRTWFSDNSASRDSTSSPEDEGHDPSDIITPESDARGTEAPKRRLRILDEAPAPKESIYVGNLFYDVTAEDLKEHMEQFGVVERVDLVTDNRGMSRGFAYVHFDSVDAASRAIEATHMQVYEGRRVTAQFASSKGNARSVQPVSKTLYLGNLSFEMTDRDLNQLFRDIDNVIDVRVSIDRRTGHPRGFAHAEFLDIESAQKAFEILKLKAPYGRRLRVDYSSTNRKGSRIREVPDEE</sequence>
<dbReference type="EMBL" id="NIDN02000012">
    <property type="protein sequence ID" value="RLM00719.1"/>
    <property type="molecule type" value="Genomic_DNA"/>
</dbReference>
<keyword evidence="1 2" id="KW-0694">RNA-binding</keyword>
<dbReference type="GO" id="GO:0003723">
    <property type="term" value="F:RNA binding"/>
    <property type="evidence" value="ECO:0007669"/>
    <property type="project" value="UniProtKB-UniRule"/>
</dbReference>
<evidence type="ECO:0000313" key="5">
    <source>
        <dbReference type="EMBL" id="RLM00719.1"/>
    </source>
</evidence>
<dbReference type="PANTHER" id="PTHR48027">
    <property type="entry name" value="HETEROGENEOUS NUCLEAR RIBONUCLEOPROTEIN 87F-RELATED"/>
    <property type="match status" value="1"/>
</dbReference>
<keyword evidence="6" id="KW-1185">Reference proteome</keyword>
<feature type="compositionally biased region" description="Basic and acidic residues" evidence="3">
    <location>
        <begin position="106"/>
        <end position="117"/>
    </location>
</feature>
<feature type="region of interest" description="Disordered" evidence="3">
    <location>
        <begin position="73"/>
        <end position="117"/>
    </location>
</feature>
<comment type="caution">
    <text evidence="5">The sequence shown here is derived from an EMBL/GenBank/DDBJ whole genome shotgun (WGS) entry which is preliminary data.</text>
</comment>
<feature type="compositionally biased region" description="Low complexity" evidence="3">
    <location>
        <begin position="79"/>
        <end position="90"/>
    </location>
</feature>
<dbReference type="InterPro" id="IPR035979">
    <property type="entry name" value="RBD_domain_sf"/>
</dbReference>
<dbReference type="Pfam" id="PF00076">
    <property type="entry name" value="RRM_1"/>
    <property type="match status" value="2"/>
</dbReference>
<accession>A0A229Z1B3</accession>
<evidence type="ECO:0000313" key="6">
    <source>
        <dbReference type="Proteomes" id="UP000215289"/>
    </source>
</evidence>
<evidence type="ECO:0000256" key="3">
    <source>
        <dbReference type="SAM" id="MobiDB-lite"/>
    </source>
</evidence>
<evidence type="ECO:0000256" key="1">
    <source>
        <dbReference type="ARBA" id="ARBA00022884"/>
    </source>
</evidence>
<dbReference type="Proteomes" id="UP000215289">
    <property type="component" value="Unassembled WGS sequence"/>
</dbReference>